<protein>
    <submittedName>
        <fullName evidence="1">Uncharacterized protein</fullName>
    </submittedName>
</protein>
<evidence type="ECO:0000313" key="1">
    <source>
        <dbReference type="EMBL" id="CAG9950197.1"/>
    </source>
</evidence>
<evidence type="ECO:0000313" key="2">
    <source>
        <dbReference type="Proteomes" id="UP000836387"/>
    </source>
</evidence>
<dbReference type="Proteomes" id="UP000836387">
    <property type="component" value="Unassembled WGS sequence"/>
</dbReference>
<gene>
    <name evidence="1" type="ORF">CRV2_00017829</name>
</gene>
<feature type="non-terminal residue" evidence="1">
    <location>
        <position position="151"/>
    </location>
</feature>
<comment type="caution">
    <text evidence="1">The sequence shown here is derived from an EMBL/GenBank/DDBJ whole genome shotgun (WGS) entry which is preliminary data.</text>
</comment>
<dbReference type="EMBL" id="CADEHS020000159">
    <property type="protein sequence ID" value="CAG9950197.1"/>
    <property type="molecule type" value="Genomic_DNA"/>
</dbReference>
<name>A0ACA9UCG5_BIOOC</name>
<keyword evidence="2" id="KW-1185">Reference proteome</keyword>
<reference evidence="1" key="1">
    <citation type="submission" date="2020-04" db="EMBL/GenBank/DDBJ databases">
        <authorList>
            <person name="Broberg M."/>
        </authorList>
    </citation>
    <scope>NUCLEOTIDE SEQUENCE</scope>
</reference>
<reference evidence="1" key="2">
    <citation type="submission" date="2021-10" db="EMBL/GenBank/DDBJ databases">
        <authorList>
            <person name="Piombo E."/>
        </authorList>
    </citation>
    <scope>NUCLEOTIDE SEQUENCE</scope>
</reference>
<proteinExistence type="predicted"/>
<organism evidence="1 2">
    <name type="scientific">Clonostachys rosea f. rosea IK726</name>
    <dbReference type="NCBI Taxonomy" id="1349383"/>
    <lineage>
        <taxon>Eukaryota</taxon>
        <taxon>Fungi</taxon>
        <taxon>Dikarya</taxon>
        <taxon>Ascomycota</taxon>
        <taxon>Pezizomycotina</taxon>
        <taxon>Sordariomycetes</taxon>
        <taxon>Hypocreomycetidae</taxon>
        <taxon>Hypocreales</taxon>
        <taxon>Bionectriaceae</taxon>
        <taxon>Clonostachys</taxon>
    </lineage>
</organism>
<sequence length="151" mass="16527">MVGGRAVRRSRVKSTAPVLIWRKTSQGGSLLHFGHSLNSEKWVTTLRACIKPSICDVIYLLLADLDWPSMEADVEANHATPLLNRDERRNEVPLHSLSFRPSLRGVLISFLALTGGACLLLSIIDDFNMGFFLGAAAAFIALAIHDKLSGE</sequence>
<accession>A0ACA9UCG5</accession>